<dbReference type="Gramene" id="ESW06179">
    <property type="protein sequence ID" value="ESW06179"/>
    <property type="gene ID" value="PHAVU_010G026800g"/>
</dbReference>
<organism evidence="1 2">
    <name type="scientific">Phaseolus vulgaris</name>
    <name type="common">Kidney bean</name>
    <name type="synonym">French bean</name>
    <dbReference type="NCBI Taxonomy" id="3885"/>
    <lineage>
        <taxon>Eukaryota</taxon>
        <taxon>Viridiplantae</taxon>
        <taxon>Streptophyta</taxon>
        <taxon>Embryophyta</taxon>
        <taxon>Tracheophyta</taxon>
        <taxon>Spermatophyta</taxon>
        <taxon>Magnoliopsida</taxon>
        <taxon>eudicotyledons</taxon>
        <taxon>Gunneridae</taxon>
        <taxon>Pentapetalae</taxon>
        <taxon>rosids</taxon>
        <taxon>fabids</taxon>
        <taxon>Fabales</taxon>
        <taxon>Fabaceae</taxon>
        <taxon>Papilionoideae</taxon>
        <taxon>50 kb inversion clade</taxon>
        <taxon>NPAAA clade</taxon>
        <taxon>indigoferoid/millettioid clade</taxon>
        <taxon>Phaseoleae</taxon>
        <taxon>Phaseolus</taxon>
    </lineage>
</organism>
<proteinExistence type="predicted"/>
<dbReference type="EMBL" id="CM002297">
    <property type="protein sequence ID" value="ESW06179.1"/>
    <property type="molecule type" value="Genomic_DNA"/>
</dbReference>
<name>V7AKZ1_PHAVU</name>
<dbReference type="OrthoDB" id="1429998at2759"/>
<gene>
    <name evidence="1" type="ORF">PHAVU_010G026800g</name>
</gene>
<reference evidence="2" key="1">
    <citation type="journal article" date="2014" name="Nat. Genet.">
        <title>A reference genome for common bean and genome-wide analysis of dual domestications.</title>
        <authorList>
            <person name="Schmutz J."/>
            <person name="McClean P.E."/>
            <person name="Mamidi S."/>
            <person name="Wu G.A."/>
            <person name="Cannon S.B."/>
            <person name="Grimwood J."/>
            <person name="Jenkins J."/>
            <person name="Shu S."/>
            <person name="Song Q."/>
            <person name="Chavarro C."/>
            <person name="Torres-Torres M."/>
            <person name="Geffroy V."/>
            <person name="Moghaddam S.M."/>
            <person name="Gao D."/>
            <person name="Abernathy B."/>
            <person name="Barry K."/>
            <person name="Blair M."/>
            <person name="Brick M.A."/>
            <person name="Chovatia M."/>
            <person name="Gepts P."/>
            <person name="Goodstein D.M."/>
            <person name="Gonzales M."/>
            <person name="Hellsten U."/>
            <person name="Hyten D.L."/>
            <person name="Jia G."/>
            <person name="Kelly J.D."/>
            <person name="Kudrna D."/>
            <person name="Lee R."/>
            <person name="Richard M.M."/>
            <person name="Miklas P.N."/>
            <person name="Osorno J.M."/>
            <person name="Rodrigues J."/>
            <person name="Thareau V."/>
            <person name="Urrea C.A."/>
            <person name="Wang M."/>
            <person name="Yu Y."/>
            <person name="Zhang M."/>
            <person name="Wing R.A."/>
            <person name="Cregan P.B."/>
            <person name="Rokhsar D.S."/>
            <person name="Jackson S.A."/>
        </authorList>
    </citation>
    <scope>NUCLEOTIDE SEQUENCE [LARGE SCALE GENOMIC DNA]</scope>
    <source>
        <strain evidence="2">cv. G19833</strain>
    </source>
</reference>
<keyword evidence="2" id="KW-1185">Reference proteome</keyword>
<accession>V7AKZ1</accession>
<evidence type="ECO:0000313" key="1">
    <source>
        <dbReference type="EMBL" id="ESW06179.1"/>
    </source>
</evidence>
<dbReference type="AlphaFoldDB" id="V7AKZ1"/>
<evidence type="ECO:0000313" key="2">
    <source>
        <dbReference type="Proteomes" id="UP000000226"/>
    </source>
</evidence>
<dbReference type="Proteomes" id="UP000000226">
    <property type="component" value="Chromosome 10"/>
</dbReference>
<sequence>MSPTMNPLSYIHSFMHMEDNSWDDIAPLLSSLANLRSVLVQCDAEFQLSEQLKTVLVEYGENIIESVPSKHHLRYSLTGVGRYNEFFNTVRNSIPKVFASSELCDAYLPGDNDPYWLAHMGEGHSVSFTVPQDRVVKGMALCVVYLSTSEIIEPELSTVLIVNYTKCTCQIHNHGTLISFNDDDWPGIMSNLGSEDKVEIFVSFGNGLVVKKTAVYLICSESNDLEKEPVPKKNSFITFIKKIVM</sequence>
<protein>
    <submittedName>
        <fullName evidence="1">Uncharacterized protein</fullName>
    </submittedName>
</protein>